<evidence type="ECO:0000313" key="2">
    <source>
        <dbReference type="EMBL" id="WAH36095.1"/>
    </source>
</evidence>
<dbReference type="PANTHER" id="PTHR21310">
    <property type="entry name" value="AMINOGLYCOSIDE PHOSPHOTRANSFERASE-RELATED-RELATED"/>
    <property type="match status" value="1"/>
</dbReference>
<dbReference type="InterPro" id="IPR002575">
    <property type="entry name" value="Aminoglycoside_PTrfase"/>
</dbReference>
<reference evidence="2" key="1">
    <citation type="submission" date="2022-08" db="EMBL/GenBank/DDBJ databases">
        <title>Alicyclobacillus dauci DSM2870, complete genome.</title>
        <authorList>
            <person name="Wang Q."/>
            <person name="Cai R."/>
            <person name="Wang Z."/>
        </authorList>
    </citation>
    <scope>NUCLEOTIDE SEQUENCE</scope>
    <source>
        <strain evidence="2">DSM 28700</strain>
    </source>
</reference>
<name>A0ABY6Z285_9BACL</name>
<dbReference type="Pfam" id="PF01636">
    <property type="entry name" value="APH"/>
    <property type="match status" value="1"/>
</dbReference>
<dbReference type="RefSeq" id="WP_268043400.1">
    <property type="nucleotide sequence ID" value="NZ_CP104064.1"/>
</dbReference>
<dbReference type="Proteomes" id="UP001164803">
    <property type="component" value="Chromosome"/>
</dbReference>
<dbReference type="Gene3D" id="3.90.1200.10">
    <property type="match status" value="1"/>
</dbReference>
<dbReference type="SUPFAM" id="SSF56112">
    <property type="entry name" value="Protein kinase-like (PK-like)"/>
    <property type="match status" value="1"/>
</dbReference>
<evidence type="ECO:0000259" key="1">
    <source>
        <dbReference type="Pfam" id="PF01636"/>
    </source>
</evidence>
<gene>
    <name evidence="2" type="ORF">NZD86_17860</name>
</gene>
<evidence type="ECO:0000313" key="3">
    <source>
        <dbReference type="Proteomes" id="UP001164803"/>
    </source>
</evidence>
<dbReference type="PANTHER" id="PTHR21310:SF42">
    <property type="entry name" value="BIFUNCTIONAL AAC_APH"/>
    <property type="match status" value="1"/>
</dbReference>
<dbReference type="InterPro" id="IPR051678">
    <property type="entry name" value="AGP_Transferase"/>
</dbReference>
<protein>
    <submittedName>
        <fullName evidence="2">Phosphotransferase</fullName>
    </submittedName>
</protein>
<dbReference type="Gene3D" id="3.30.200.20">
    <property type="entry name" value="Phosphorylase Kinase, domain 1"/>
    <property type="match status" value="1"/>
</dbReference>
<keyword evidence="3" id="KW-1185">Reference proteome</keyword>
<dbReference type="InterPro" id="IPR011009">
    <property type="entry name" value="Kinase-like_dom_sf"/>
</dbReference>
<accession>A0ABY6Z285</accession>
<organism evidence="2 3">
    <name type="scientific">Alicyclobacillus dauci</name>
    <dbReference type="NCBI Taxonomy" id="1475485"/>
    <lineage>
        <taxon>Bacteria</taxon>
        <taxon>Bacillati</taxon>
        <taxon>Bacillota</taxon>
        <taxon>Bacilli</taxon>
        <taxon>Bacillales</taxon>
        <taxon>Alicyclobacillaceae</taxon>
        <taxon>Alicyclobacillus</taxon>
    </lineage>
</organism>
<dbReference type="EMBL" id="CP104064">
    <property type="protein sequence ID" value="WAH36095.1"/>
    <property type="molecule type" value="Genomic_DNA"/>
</dbReference>
<feature type="domain" description="Aminoglycoside phosphotransferase" evidence="1">
    <location>
        <begin position="32"/>
        <end position="261"/>
    </location>
</feature>
<sequence length="309" mass="34846">MGKQWTSDFTMSESLVQSLLEAQFPELAPVTLEALATGWDNSVFLVNGAYVFRFPRRKVAIPLLTMENRLLPELSKYLPIPIPNPCFVGHSTNDYPSSFAGYVKLEGTAPHMQNLTDEKRMRSAVSWALFLRSLHRISIHSALQWGITPSDDIGRMDVEKRVPMFVANVEEVSRKGLIDNPDSLLRVVETLSPANHVRQQQQPVVVHGDMNFRNFLVNDDGVLTGVIDWGDAHIGHPAVDLSVVYSFLPESGRREFFKVYGEVHPQTESLAKFRSLYTNIVILLYAHDIGDRRQFLEAKRAIALANDSK</sequence>
<proteinExistence type="predicted"/>